<dbReference type="HAMAP" id="MF_00925">
    <property type="entry name" value="OM_assembly_BamE"/>
    <property type="match status" value="1"/>
</dbReference>
<dbReference type="PANTHER" id="PTHR37482">
    <property type="entry name" value="OUTER MEMBRANE PROTEIN ASSEMBLY FACTOR BAME"/>
    <property type="match status" value="1"/>
</dbReference>
<dbReference type="HOGENOM" id="CLU_083835_3_2_6"/>
<dbReference type="eggNOG" id="COG2913">
    <property type="taxonomic scope" value="Bacteria"/>
</dbReference>
<dbReference type="InterPro" id="IPR007450">
    <property type="entry name" value="BamE_dom"/>
</dbReference>
<evidence type="ECO:0000256" key="3">
    <source>
        <dbReference type="ARBA" id="ARBA00023237"/>
    </source>
</evidence>
<evidence type="ECO:0000256" key="1">
    <source>
        <dbReference type="ARBA" id="ARBA00022729"/>
    </source>
</evidence>
<keyword evidence="7" id="KW-1185">Reference proteome</keyword>
<evidence type="ECO:0000259" key="5">
    <source>
        <dbReference type="Pfam" id="PF04355"/>
    </source>
</evidence>
<feature type="chain" id="PRO_5009006596" description="Outer membrane protein assembly factor BamE" evidence="4">
    <location>
        <begin position="23"/>
        <end position="111"/>
    </location>
</feature>
<dbReference type="RefSeq" id="WP_011814271.1">
    <property type="nucleotide sequence ID" value="NC_008789.1"/>
</dbReference>
<evidence type="ECO:0000256" key="2">
    <source>
        <dbReference type="ARBA" id="ARBA00023136"/>
    </source>
</evidence>
<comment type="function">
    <text evidence="4">Part of the outer membrane protein assembly complex, which is involved in assembly and insertion of beta-barrel proteins into the outer membrane.</text>
</comment>
<dbReference type="InterPro" id="IPR037873">
    <property type="entry name" value="BamE-like"/>
</dbReference>
<dbReference type="AlphaFoldDB" id="A1WX37"/>
<keyword evidence="3 4" id="KW-0998">Cell outer membrane</keyword>
<keyword evidence="2 4" id="KW-0472">Membrane</keyword>
<accession>A1WX37</accession>
<proteinExistence type="inferred from homology"/>
<dbReference type="GO" id="GO:0043165">
    <property type="term" value="P:Gram-negative-bacterium-type cell outer membrane assembly"/>
    <property type="evidence" value="ECO:0007669"/>
    <property type="project" value="UniProtKB-UniRule"/>
</dbReference>
<comment type="subcellular location">
    <subcellularLocation>
        <location evidence="4">Cell outer membrane</location>
    </subcellularLocation>
</comment>
<dbReference type="Gene3D" id="3.30.1450.10">
    <property type="match status" value="1"/>
</dbReference>
<feature type="domain" description="Outer membrane protein assembly factor BamE" evidence="5">
    <location>
        <begin position="38"/>
        <end position="105"/>
    </location>
</feature>
<reference evidence="6 7" key="2">
    <citation type="journal article" date="2013" name="Stand. Genomic Sci.">
        <title>Complete genome sequence of Halorhodospira halophila SL1.</title>
        <authorList>
            <person name="Challacombe J.F."/>
            <person name="Majid S."/>
            <person name="Deole R."/>
            <person name="Brettin T.S."/>
            <person name="Bruce D."/>
            <person name="Delano S.F."/>
            <person name="Detter J.C."/>
            <person name="Gleasner C.D."/>
            <person name="Han C.S."/>
            <person name="Misra M."/>
            <person name="Reitenga K.G."/>
            <person name="Mikhailova N."/>
            <person name="Woyke T."/>
            <person name="Pitluck S."/>
            <person name="Nolan M."/>
            <person name="Land M.L."/>
            <person name="Saunders E."/>
            <person name="Tapia R."/>
            <person name="Lapidus A."/>
            <person name="Ivanova N."/>
            <person name="Hoff W.D."/>
        </authorList>
    </citation>
    <scope>NUCLEOTIDE SEQUENCE [LARGE SCALE GENOMIC DNA]</scope>
    <source>
        <strain evidence="7">DSM 244 / SL1</strain>
    </source>
</reference>
<dbReference type="InterPro" id="IPR026592">
    <property type="entry name" value="BamE"/>
</dbReference>
<dbReference type="Pfam" id="PF04355">
    <property type="entry name" value="BamE"/>
    <property type="match status" value="1"/>
</dbReference>
<evidence type="ECO:0000256" key="4">
    <source>
        <dbReference type="HAMAP-Rule" id="MF_00925"/>
    </source>
</evidence>
<comment type="similarity">
    <text evidence="4">Belongs to the BamE family.</text>
</comment>
<feature type="signal peptide" evidence="4">
    <location>
        <begin position="1"/>
        <end position="22"/>
    </location>
</feature>
<name>A1WX37_HALHL</name>
<comment type="subunit">
    <text evidence="4">Part of the Bam complex.</text>
</comment>
<dbReference type="PANTHER" id="PTHR37482:SF1">
    <property type="entry name" value="OUTER MEMBRANE PROTEIN ASSEMBLY FACTOR BAME"/>
    <property type="match status" value="1"/>
</dbReference>
<reference evidence="7" key="1">
    <citation type="submission" date="2006-12" db="EMBL/GenBank/DDBJ databases">
        <title>Complete sequence of Halorhodospira halophila SL1.</title>
        <authorList>
            <consortium name="US DOE Joint Genome Institute"/>
            <person name="Copeland A."/>
            <person name="Lucas S."/>
            <person name="Lapidus A."/>
            <person name="Barry K."/>
            <person name="Detter J.C."/>
            <person name="Glavina del Rio T."/>
            <person name="Hammon N."/>
            <person name="Israni S."/>
            <person name="Dalin E."/>
            <person name="Tice H."/>
            <person name="Pitluck S."/>
            <person name="Saunders E."/>
            <person name="Brettin T."/>
            <person name="Bruce D."/>
            <person name="Han C."/>
            <person name="Tapia R."/>
            <person name="Schmutz J."/>
            <person name="Larimer F."/>
            <person name="Land M."/>
            <person name="Hauser L."/>
            <person name="Kyrpides N."/>
            <person name="Mikhailova N."/>
            <person name="Hoff W."/>
            <person name="Richardson P."/>
        </authorList>
    </citation>
    <scope>NUCLEOTIDE SEQUENCE [LARGE SCALE GENOMIC DNA]</scope>
    <source>
        <strain evidence="7">DSM 244 / SL1</strain>
    </source>
</reference>
<protein>
    <recommendedName>
        <fullName evidence="4">Outer membrane protein assembly factor BamE</fullName>
    </recommendedName>
</protein>
<dbReference type="GO" id="GO:0030674">
    <property type="term" value="F:protein-macromolecule adaptor activity"/>
    <property type="evidence" value="ECO:0007669"/>
    <property type="project" value="TreeGrafter"/>
</dbReference>
<dbReference type="EMBL" id="CP000544">
    <property type="protein sequence ID" value="ABM62249.1"/>
    <property type="molecule type" value="Genomic_DNA"/>
</dbReference>
<organism evidence="6 7">
    <name type="scientific">Halorhodospira halophila (strain DSM 244 / SL1)</name>
    <name type="common">Ectothiorhodospira halophila (strain DSM 244 / SL1)</name>
    <dbReference type="NCBI Taxonomy" id="349124"/>
    <lineage>
        <taxon>Bacteria</taxon>
        <taxon>Pseudomonadati</taxon>
        <taxon>Pseudomonadota</taxon>
        <taxon>Gammaproteobacteria</taxon>
        <taxon>Chromatiales</taxon>
        <taxon>Ectothiorhodospiraceae</taxon>
        <taxon>Halorhodospira</taxon>
    </lineage>
</organism>
<gene>
    <name evidence="4" type="primary">bamE</name>
    <name evidence="6" type="ordered locus">Hhal_1482</name>
</gene>
<dbReference type="KEGG" id="hha:Hhal_1482"/>
<dbReference type="OrthoDB" id="9808250at2"/>
<keyword evidence="1 4" id="KW-0732">Signal</keyword>
<dbReference type="Proteomes" id="UP000000647">
    <property type="component" value="Chromosome"/>
</dbReference>
<dbReference type="GO" id="GO:0051205">
    <property type="term" value="P:protein insertion into membrane"/>
    <property type="evidence" value="ECO:0007669"/>
    <property type="project" value="UniProtKB-UniRule"/>
</dbReference>
<evidence type="ECO:0000313" key="7">
    <source>
        <dbReference type="Proteomes" id="UP000000647"/>
    </source>
</evidence>
<sequence length="111" mass="12763" precursor="true">MMTPSKCKLFLLCVLGASVANGCGGQFPLAQPLEIEQGNLLEEEDIEQITVGMSRNQVRQRLGTPVLEHAFEDDRWDYLYERRGSQEARKRLTLHFDGDELVEIEDHWTSR</sequence>
<dbReference type="STRING" id="349124.Hhal_1482"/>
<evidence type="ECO:0000313" key="6">
    <source>
        <dbReference type="EMBL" id="ABM62249.1"/>
    </source>
</evidence>
<dbReference type="GO" id="GO:1990063">
    <property type="term" value="C:Bam protein complex"/>
    <property type="evidence" value="ECO:0007669"/>
    <property type="project" value="TreeGrafter"/>
</dbReference>